<organism evidence="3">
    <name type="scientific">hydrocarbon metagenome</name>
    <dbReference type="NCBI Taxonomy" id="938273"/>
    <lineage>
        <taxon>unclassified sequences</taxon>
        <taxon>metagenomes</taxon>
        <taxon>ecological metagenomes</taxon>
    </lineage>
</organism>
<dbReference type="GO" id="GO:0004175">
    <property type="term" value="F:endopeptidase activity"/>
    <property type="evidence" value="ECO:0007669"/>
    <property type="project" value="UniProtKB-ARBA"/>
</dbReference>
<keyword evidence="1" id="KW-0472">Membrane</keyword>
<feature type="transmembrane region" description="Helical" evidence="1">
    <location>
        <begin position="62"/>
        <end position="85"/>
    </location>
</feature>
<feature type="domain" description="CAAX prenyl protease 2/Lysostaphin resistance protein A-like" evidence="2">
    <location>
        <begin position="140"/>
        <end position="233"/>
    </location>
</feature>
<feature type="transmembrane region" description="Helical" evidence="1">
    <location>
        <begin position="106"/>
        <end position="126"/>
    </location>
</feature>
<keyword evidence="3" id="KW-0378">Hydrolase</keyword>
<evidence type="ECO:0000256" key="1">
    <source>
        <dbReference type="SAM" id="Phobius"/>
    </source>
</evidence>
<feature type="transmembrane region" description="Helical" evidence="1">
    <location>
        <begin position="196"/>
        <end position="216"/>
    </location>
</feature>
<comment type="caution">
    <text evidence="3">The sequence shown here is derived from an EMBL/GenBank/DDBJ whole genome shotgun (WGS) entry which is preliminary data.</text>
</comment>
<sequence length="302" mass="34505">MKNLFYNKSSDLFPNVIPQSGIEKFIQFPLIRLIIILILLAPSPIFISVIRNVLNKIFDATFSLYLGYLLDVLLTVSLFVIYNIYTKTVENRKAHELSFNKFSIELGFGAALAVIVITFFVIVNYLLGYYSVENLNSFGNVVFMFFDQLKVGFIEELLFRVILFKLTEEIFGSWSAIAIQGVLFGFAHSGNPNSSIYTTLALIIAFSIFFATGFMMTRRIWFIFGFHWFWNFFQAGIFGIQNSGHIQPSLISPSLDGPIWITGGDWGAELSLISIVILFCVSIYFVKIASQRNQFIKAQWRR</sequence>
<dbReference type="EMBL" id="LNQE01000432">
    <property type="protein sequence ID" value="KUG26605.1"/>
    <property type="molecule type" value="Genomic_DNA"/>
</dbReference>
<dbReference type="InterPro" id="IPR003675">
    <property type="entry name" value="Rce1/LyrA-like_dom"/>
</dbReference>
<dbReference type="PANTHER" id="PTHR39430:SF1">
    <property type="entry name" value="PROTEASE"/>
    <property type="match status" value="1"/>
</dbReference>
<feature type="transmembrane region" description="Helical" evidence="1">
    <location>
        <begin position="228"/>
        <end position="246"/>
    </location>
</feature>
<dbReference type="GO" id="GO:0080120">
    <property type="term" value="P:CAAX-box protein maturation"/>
    <property type="evidence" value="ECO:0007669"/>
    <property type="project" value="UniProtKB-ARBA"/>
</dbReference>
<dbReference type="GO" id="GO:0006508">
    <property type="term" value="P:proteolysis"/>
    <property type="evidence" value="ECO:0007669"/>
    <property type="project" value="UniProtKB-KW"/>
</dbReference>
<keyword evidence="1" id="KW-1133">Transmembrane helix</keyword>
<dbReference type="AlphaFoldDB" id="A0A0W8G0F9"/>
<feature type="transmembrane region" description="Helical" evidence="1">
    <location>
        <begin position="30"/>
        <end position="50"/>
    </location>
</feature>
<keyword evidence="3" id="KW-0645">Protease</keyword>
<feature type="transmembrane region" description="Helical" evidence="1">
    <location>
        <begin position="266"/>
        <end position="286"/>
    </location>
</feature>
<dbReference type="PANTHER" id="PTHR39430">
    <property type="entry name" value="MEMBRANE-ASSOCIATED PROTEASE-RELATED"/>
    <property type="match status" value="1"/>
</dbReference>
<dbReference type="Pfam" id="PF02517">
    <property type="entry name" value="Rce1-like"/>
    <property type="match status" value="1"/>
</dbReference>
<reference evidence="3" key="1">
    <citation type="journal article" date="2015" name="Proc. Natl. Acad. Sci. U.S.A.">
        <title>Networks of energetic and metabolic interactions define dynamics in microbial communities.</title>
        <authorList>
            <person name="Embree M."/>
            <person name="Liu J.K."/>
            <person name="Al-Bassam M.M."/>
            <person name="Zengler K."/>
        </authorList>
    </citation>
    <scope>NUCLEOTIDE SEQUENCE</scope>
</reference>
<protein>
    <submittedName>
        <fullName evidence="3">Putative metal-dependent membrane protease</fullName>
    </submittedName>
</protein>
<proteinExistence type="predicted"/>
<keyword evidence="1" id="KW-0812">Transmembrane</keyword>
<evidence type="ECO:0000313" key="3">
    <source>
        <dbReference type="EMBL" id="KUG26605.1"/>
    </source>
</evidence>
<name>A0A0W8G0F9_9ZZZZ</name>
<accession>A0A0W8G0F9</accession>
<gene>
    <name evidence="3" type="ORF">ASZ90_003556</name>
</gene>
<evidence type="ECO:0000259" key="2">
    <source>
        <dbReference type="Pfam" id="PF02517"/>
    </source>
</evidence>